<evidence type="ECO:0000259" key="1">
    <source>
        <dbReference type="Pfam" id="PF02538"/>
    </source>
</evidence>
<dbReference type="PANTHER" id="PTHR11365:SF23">
    <property type="entry name" value="HYPOTHETICAL 5-OXOPROLINASE (EUROFUNG)-RELATED"/>
    <property type="match status" value="1"/>
</dbReference>
<comment type="caution">
    <text evidence="2">The sequence shown here is derived from an EMBL/GenBank/DDBJ whole genome shotgun (WGS) entry which is preliminary data.</text>
</comment>
<proteinExistence type="predicted"/>
<gene>
    <name evidence="2" type="ORF">B1B_00746</name>
</gene>
<protein>
    <submittedName>
        <fullName evidence="2">N-methylhydaintoinase B</fullName>
    </submittedName>
</protein>
<name>T1D820_9ZZZZ</name>
<dbReference type="PANTHER" id="PTHR11365">
    <property type="entry name" value="5-OXOPROLINASE RELATED"/>
    <property type="match status" value="1"/>
</dbReference>
<sequence>RDDHSPVRLVKYGSLDSELLSIILANFKDPSTAAGDINGQIAANRGGIARIKEMMEEHGEAAVTSGWDHSIMHSRKLALSCISGWKKGRFQATDTLEVGKSTINLKLSLTVKPDGISADFSGSSREIEFPLNAVKGVTYSAVAYAVRSAMDLDIPTNDGLYSILQV</sequence>
<dbReference type="Pfam" id="PF02538">
    <property type="entry name" value="Hydantoinase_B"/>
    <property type="match status" value="1"/>
</dbReference>
<dbReference type="InterPro" id="IPR003692">
    <property type="entry name" value="Hydantoinase_B"/>
</dbReference>
<accession>T1D820</accession>
<dbReference type="GO" id="GO:0017168">
    <property type="term" value="F:5-oxoprolinase (ATP-hydrolyzing) activity"/>
    <property type="evidence" value="ECO:0007669"/>
    <property type="project" value="TreeGrafter"/>
</dbReference>
<feature type="non-terminal residue" evidence="2">
    <location>
        <position position="166"/>
    </location>
</feature>
<reference evidence="2" key="2">
    <citation type="journal article" date="2014" name="ISME J.">
        <title>Microbial stratification in low pH oxic and suboxic macroscopic growths along an acid mine drainage.</title>
        <authorList>
            <person name="Mendez-Garcia C."/>
            <person name="Mesa V."/>
            <person name="Sprenger R.R."/>
            <person name="Richter M."/>
            <person name="Diez M.S."/>
            <person name="Solano J."/>
            <person name="Bargiela R."/>
            <person name="Golyshina O.V."/>
            <person name="Manteca A."/>
            <person name="Ramos J.L."/>
            <person name="Gallego J.R."/>
            <person name="Llorente I."/>
            <person name="Martins Dos Santos V.A."/>
            <person name="Jensen O.N."/>
            <person name="Pelaez A.I."/>
            <person name="Sanchez J."/>
            <person name="Ferrer M."/>
        </authorList>
    </citation>
    <scope>NUCLEOTIDE SEQUENCE</scope>
</reference>
<dbReference type="GO" id="GO:0005829">
    <property type="term" value="C:cytosol"/>
    <property type="evidence" value="ECO:0007669"/>
    <property type="project" value="TreeGrafter"/>
</dbReference>
<dbReference type="AlphaFoldDB" id="T1D820"/>
<feature type="non-terminal residue" evidence="2">
    <location>
        <position position="1"/>
    </location>
</feature>
<dbReference type="EMBL" id="AUZY01000550">
    <property type="protein sequence ID" value="EQD78395.1"/>
    <property type="molecule type" value="Genomic_DNA"/>
</dbReference>
<feature type="domain" description="Hydantoinase B/oxoprolinase" evidence="1">
    <location>
        <begin position="5"/>
        <end position="166"/>
    </location>
</feature>
<dbReference type="GO" id="GO:0006749">
    <property type="term" value="P:glutathione metabolic process"/>
    <property type="evidence" value="ECO:0007669"/>
    <property type="project" value="TreeGrafter"/>
</dbReference>
<dbReference type="InterPro" id="IPR045079">
    <property type="entry name" value="Oxoprolinase-like"/>
</dbReference>
<reference evidence="2" key="1">
    <citation type="submission" date="2013-08" db="EMBL/GenBank/DDBJ databases">
        <authorList>
            <person name="Mendez C."/>
            <person name="Richter M."/>
            <person name="Ferrer M."/>
            <person name="Sanchez J."/>
        </authorList>
    </citation>
    <scope>NUCLEOTIDE SEQUENCE</scope>
</reference>
<organism evidence="2">
    <name type="scientific">mine drainage metagenome</name>
    <dbReference type="NCBI Taxonomy" id="410659"/>
    <lineage>
        <taxon>unclassified sequences</taxon>
        <taxon>metagenomes</taxon>
        <taxon>ecological metagenomes</taxon>
    </lineage>
</organism>
<evidence type="ECO:0000313" key="2">
    <source>
        <dbReference type="EMBL" id="EQD78395.1"/>
    </source>
</evidence>